<sequence length="294" mass="31543">MKPIFASGNTAVITGGAGGVGLAIAQKCIGHGMKVLIVDRDTELLEAAKKDLGEAASTFELDVGQVEGWEKLKAEITGSFGDMNNGTYTSQKLNAIDFKKGRIHLLVLNAGVGGQSSWQELDSFRRILDTNLYGVINGVSSLLPLVGDGQSVKSAVVITGSKQGITNPPGNPAYNASKAAVKSLAEHLSFDLRNTATSVHLLVPGWTFTGLSGSRSGAKKPAGAWTAEQVAEYLEHKMAVGLFYILCPDNEVTEELDRKRMLWSVGDIVEGRPPLSRWREDYKEAAQAWIAKQQ</sequence>
<dbReference type="PANTHER" id="PTHR43008:SF7">
    <property type="entry name" value="SHORT CHAIN DEHYDROGENASE_REDUCTASE (AFU_ORTHOLOGUE AFUA_2G00830)"/>
    <property type="match status" value="1"/>
</dbReference>
<dbReference type="Proteomes" id="UP001055172">
    <property type="component" value="Unassembled WGS sequence"/>
</dbReference>
<dbReference type="Gene3D" id="3.40.50.720">
    <property type="entry name" value="NAD(P)-binding Rossmann-like Domain"/>
    <property type="match status" value="1"/>
</dbReference>
<proteinExistence type="inferred from homology"/>
<keyword evidence="3" id="KW-0560">Oxidoreductase</keyword>
<dbReference type="InterPro" id="IPR002347">
    <property type="entry name" value="SDR_fam"/>
</dbReference>
<evidence type="ECO:0000313" key="4">
    <source>
        <dbReference type="EMBL" id="GJC82427.1"/>
    </source>
</evidence>
<keyword evidence="2" id="KW-0521">NADP</keyword>
<keyword evidence="5" id="KW-1185">Reference proteome</keyword>
<dbReference type="PANTHER" id="PTHR43008">
    <property type="entry name" value="BENZIL REDUCTASE"/>
    <property type="match status" value="1"/>
</dbReference>
<evidence type="ECO:0000256" key="1">
    <source>
        <dbReference type="ARBA" id="ARBA00006484"/>
    </source>
</evidence>
<dbReference type="GO" id="GO:0016616">
    <property type="term" value="F:oxidoreductase activity, acting on the CH-OH group of donors, NAD or NADP as acceptor"/>
    <property type="evidence" value="ECO:0007669"/>
    <property type="project" value="UniProtKB-ARBA"/>
</dbReference>
<dbReference type="EMBL" id="BPPX01000009">
    <property type="protein sequence ID" value="GJC82427.1"/>
    <property type="molecule type" value="Genomic_DNA"/>
</dbReference>
<dbReference type="CDD" id="cd05233">
    <property type="entry name" value="SDR_c"/>
    <property type="match status" value="1"/>
</dbReference>
<protein>
    <submittedName>
        <fullName evidence="4">Oxidoreductase YkvO</fullName>
    </submittedName>
</protein>
<dbReference type="GO" id="GO:0050664">
    <property type="term" value="F:oxidoreductase activity, acting on NAD(P)H, oxygen as acceptor"/>
    <property type="evidence" value="ECO:0007669"/>
    <property type="project" value="TreeGrafter"/>
</dbReference>
<accession>A0AA37GL40</accession>
<dbReference type="InterPro" id="IPR036291">
    <property type="entry name" value="NAD(P)-bd_dom_sf"/>
</dbReference>
<comment type="similarity">
    <text evidence="1">Belongs to the short-chain dehydrogenases/reductases (SDR) family.</text>
</comment>
<gene>
    <name evidence="4" type="ORF">ColLi_05265</name>
</gene>
<dbReference type="Pfam" id="PF00106">
    <property type="entry name" value="adh_short"/>
    <property type="match status" value="1"/>
</dbReference>
<evidence type="ECO:0000256" key="3">
    <source>
        <dbReference type="ARBA" id="ARBA00023002"/>
    </source>
</evidence>
<dbReference type="SUPFAM" id="SSF51735">
    <property type="entry name" value="NAD(P)-binding Rossmann-fold domains"/>
    <property type="match status" value="1"/>
</dbReference>
<dbReference type="PROSITE" id="PS00061">
    <property type="entry name" value="ADH_SHORT"/>
    <property type="match status" value="1"/>
</dbReference>
<evidence type="ECO:0000313" key="5">
    <source>
        <dbReference type="Proteomes" id="UP001055172"/>
    </source>
</evidence>
<name>A0AA37GL40_9PEZI</name>
<reference evidence="4 5" key="1">
    <citation type="submission" date="2021-07" db="EMBL/GenBank/DDBJ databases">
        <title>Genome data of Colletotrichum spaethianum.</title>
        <authorList>
            <person name="Utami Y.D."/>
            <person name="Hiruma K."/>
        </authorList>
    </citation>
    <scope>NUCLEOTIDE SEQUENCE [LARGE SCALE GENOMIC DNA]</scope>
    <source>
        <strain evidence="4 5">MAFF 242679</strain>
    </source>
</reference>
<comment type="caution">
    <text evidence="4">The sequence shown here is derived from an EMBL/GenBank/DDBJ whole genome shotgun (WGS) entry which is preliminary data.</text>
</comment>
<dbReference type="InterPro" id="IPR020904">
    <property type="entry name" value="Sc_DH/Rdtase_CS"/>
</dbReference>
<organism evidence="4 5">
    <name type="scientific">Colletotrichum liriopes</name>
    <dbReference type="NCBI Taxonomy" id="708192"/>
    <lineage>
        <taxon>Eukaryota</taxon>
        <taxon>Fungi</taxon>
        <taxon>Dikarya</taxon>
        <taxon>Ascomycota</taxon>
        <taxon>Pezizomycotina</taxon>
        <taxon>Sordariomycetes</taxon>
        <taxon>Hypocreomycetidae</taxon>
        <taxon>Glomerellales</taxon>
        <taxon>Glomerellaceae</taxon>
        <taxon>Colletotrichum</taxon>
        <taxon>Colletotrichum spaethianum species complex</taxon>
    </lineage>
</organism>
<dbReference type="AlphaFoldDB" id="A0AA37GL40"/>
<dbReference type="PRINTS" id="PR00081">
    <property type="entry name" value="GDHRDH"/>
</dbReference>
<evidence type="ECO:0000256" key="2">
    <source>
        <dbReference type="ARBA" id="ARBA00022857"/>
    </source>
</evidence>